<dbReference type="InterPro" id="IPR013083">
    <property type="entry name" value="Znf_RING/FYVE/PHD"/>
</dbReference>
<dbReference type="Pfam" id="PF00176">
    <property type="entry name" value="SNF2-rel_dom"/>
    <property type="match status" value="1"/>
</dbReference>
<dbReference type="PANTHER" id="PTHR45626">
    <property type="entry name" value="TRANSCRIPTION TERMINATION FACTOR 2-RELATED"/>
    <property type="match status" value="1"/>
</dbReference>
<dbReference type="InterPro" id="IPR018957">
    <property type="entry name" value="Znf_C3HC4_RING-type"/>
</dbReference>
<dbReference type="GO" id="GO:0008270">
    <property type="term" value="F:zinc ion binding"/>
    <property type="evidence" value="ECO:0007669"/>
    <property type="project" value="UniProtKB-KW"/>
</dbReference>
<keyword evidence="5" id="KW-0378">Hydrolase</keyword>
<evidence type="ECO:0000256" key="1">
    <source>
        <dbReference type="ARBA" id="ARBA00007025"/>
    </source>
</evidence>
<evidence type="ECO:0000259" key="12">
    <source>
        <dbReference type="PROSITE" id="PS51192"/>
    </source>
</evidence>
<evidence type="ECO:0000313" key="14">
    <source>
        <dbReference type="EMBL" id="KAJ1982453.1"/>
    </source>
</evidence>
<dbReference type="Pfam" id="PF00097">
    <property type="entry name" value="zf-C3HC4"/>
    <property type="match status" value="1"/>
</dbReference>
<dbReference type="EMBL" id="JANBQB010000090">
    <property type="protein sequence ID" value="KAJ1982453.1"/>
    <property type="molecule type" value="Genomic_DNA"/>
</dbReference>
<feature type="compositionally biased region" description="Polar residues" evidence="10">
    <location>
        <begin position="110"/>
        <end position="122"/>
    </location>
</feature>
<dbReference type="Gene3D" id="3.40.50.10810">
    <property type="entry name" value="Tandem AAA-ATPase domain"/>
    <property type="match status" value="1"/>
</dbReference>
<keyword evidence="15" id="KW-1185">Reference proteome</keyword>
<dbReference type="InterPro" id="IPR049730">
    <property type="entry name" value="SNF2/RAD54-like_C"/>
</dbReference>
<evidence type="ECO:0000256" key="3">
    <source>
        <dbReference type="ARBA" id="ARBA00022741"/>
    </source>
</evidence>
<feature type="domain" description="Helicase C-terminal" evidence="13">
    <location>
        <begin position="1062"/>
        <end position="1228"/>
    </location>
</feature>
<comment type="similarity">
    <text evidence="1">Belongs to the SNF2/RAD54 helicase family.</text>
</comment>
<dbReference type="SUPFAM" id="SSF57850">
    <property type="entry name" value="RING/U-box"/>
    <property type="match status" value="1"/>
</dbReference>
<dbReference type="SMART" id="SM00487">
    <property type="entry name" value="DEXDc"/>
    <property type="match status" value="1"/>
</dbReference>
<dbReference type="GO" id="GO:0000724">
    <property type="term" value="P:double-strand break repair via homologous recombination"/>
    <property type="evidence" value="ECO:0007669"/>
    <property type="project" value="TreeGrafter"/>
</dbReference>
<dbReference type="AlphaFoldDB" id="A0A9W8BA80"/>
<sequence length="1237" mass="138121">MSDKPQFIPPVRVQSLSDLNLQLALVDHAVTTVNLERTALARSGQLTESLNAEFNAQLRSLKGRRSRLEDRRLVLPANPNQPPLSSDPTLAASPHGSNHSPSVITIAEPTDTSSAMPTTPQQRPRPLVPFHVSPHPGIGADAPEWSSPSMPEAVLPTSLEPPRPSKRRRVQDPRPVTALDQARSRLSPSTPPRSAQPDVLVIEDEGSSPLGSRDQFSPPSRRVPPHHYYSPPSHPVGLSPYINLAQPNTLPRPNPIRSADASRDAYGTTTPPRLHRSALASPSCVQVIDLTADSHATIQSHAGLGYRPLLPVYPQARSQLPTMGPGAPMGLSTQQLRSAMGQVIGTLNPQRSTARANQLRSEMATFANLLDPRQGYTMTPADPQAESELASREQDRGELRGLVMGIHKLRINLNQRLATPPNMNVMLKEYQKVGLAWMVNMENSFVCGGILADDMGLGKTVQSIALLLTHRPRKPTKIVEAADGVMVNQTSPDITPTTLGTPQIPNTIRHHYATLVVAPPSLIYQWKREIQTKIGNRKLAVYVYHGANRERRPELLSHYDVVVTTYSLLGHGYPRPTEDDAESNDAPAVCPLFQIKWWRVILDEAQIIKNRLSKVSIAVTHLESKHRWCLSGTLIQNSIDELYPSMRFLQIKPLDKWDRFRQEISSPFSHEHYAESAMQRVQWLLKSLSLRRRKQDTLDGQPILCLPEKQALLDQVVFSDPEVLFYQSIEKRTQKDFKELVERNAVMDNYGHILLLILRLRQACCHPHLAVDSRHRDILEDYDHEVKKYPDSAWDLHVPTPSTGTKAETTPTPTMDWSPTHSLRSVGNESKVDVVSLENTAVADNAMSIDTKPRVSGPDPALPKDSVDLPLVTDLLISPRKSEPLTANTTGQQTQGAARPQVPCKTWTTRQKTVWKKLPTELQRSLALVDFTTVQCQYCLDVVADPVITSPCGHIFCEECLDTHLNSQVDDVEPNCPRCRTKLRPKQALVVTVDPNEAEVVADLGLPPPNGTQALLEQAKDSSSNGKKPSALRGPSRKVRKIRPHPIKEFVPERYKFVPSAKIRRALQVIHDTKRNHPSDKFVIFSQFTKMLFLMSKALNQYNVRHFIYDGSMTAMEREEMVKNFEDDAEVTIMLISIKCGSVGLNLCCANRVILLDLWWNPALEDQATDRVYRIGQTKNVTVHRIVVPNTIEDRILALQERKRQIVEQAYGEGGNERLGRLSFNDLAYLFNAGSCS</sequence>
<feature type="region of interest" description="Disordered" evidence="10">
    <location>
        <begin position="72"/>
        <end position="275"/>
    </location>
</feature>
<dbReference type="GO" id="GO:0004386">
    <property type="term" value="F:helicase activity"/>
    <property type="evidence" value="ECO:0007669"/>
    <property type="project" value="UniProtKB-KW"/>
</dbReference>
<dbReference type="SMART" id="SM00490">
    <property type="entry name" value="HELICc"/>
    <property type="match status" value="1"/>
</dbReference>
<evidence type="ECO:0000256" key="10">
    <source>
        <dbReference type="SAM" id="MobiDB-lite"/>
    </source>
</evidence>
<evidence type="ECO:0000256" key="6">
    <source>
        <dbReference type="ARBA" id="ARBA00022806"/>
    </source>
</evidence>
<dbReference type="PROSITE" id="PS00518">
    <property type="entry name" value="ZF_RING_1"/>
    <property type="match status" value="1"/>
</dbReference>
<name>A0A9W8BA80_9FUNG</name>
<dbReference type="InterPro" id="IPR017907">
    <property type="entry name" value="Znf_RING_CS"/>
</dbReference>
<dbReference type="Gene3D" id="3.40.50.300">
    <property type="entry name" value="P-loop containing nucleotide triphosphate hydrolases"/>
    <property type="match status" value="1"/>
</dbReference>
<dbReference type="InterPro" id="IPR050628">
    <property type="entry name" value="SNF2_RAD54_helicase_TF"/>
</dbReference>
<evidence type="ECO:0000313" key="15">
    <source>
        <dbReference type="Proteomes" id="UP001151582"/>
    </source>
</evidence>
<evidence type="ECO:0008006" key="16">
    <source>
        <dbReference type="Google" id="ProtNLM"/>
    </source>
</evidence>
<comment type="caution">
    <text evidence="14">The sequence shown here is derived from an EMBL/GenBank/DDBJ whole genome shotgun (WGS) entry which is preliminary data.</text>
</comment>
<feature type="compositionally biased region" description="Polar residues" evidence="10">
    <location>
        <begin position="815"/>
        <end position="828"/>
    </location>
</feature>
<evidence type="ECO:0000259" key="11">
    <source>
        <dbReference type="PROSITE" id="PS50089"/>
    </source>
</evidence>
<evidence type="ECO:0000256" key="9">
    <source>
        <dbReference type="PROSITE-ProRule" id="PRU00175"/>
    </source>
</evidence>
<dbReference type="Gene3D" id="3.30.40.10">
    <property type="entry name" value="Zinc/RING finger domain, C3HC4 (zinc finger)"/>
    <property type="match status" value="1"/>
</dbReference>
<dbReference type="SUPFAM" id="SSF52540">
    <property type="entry name" value="P-loop containing nucleoside triphosphate hydrolases"/>
    <property type="match status" value="2"/>
</dbReference>
<feature type="region of interest" description="Disordered" evidence="10">
    <location>
        <begin position="1011"/>
        <end position="1039"/>
    </location>
</feature>
<keyword evidence="2" id="KW-0479">Metal-binding</keyword>
<keyword evidence="3" id="KW-0547">Nucleotide-binding</keyword>
<dbReference type="GO" id="GO:0005737">
    <property type="term" value="C:cytoplasm"/>
    <property type="evidence" value="ECO:0007669"/>
    <property type="project" value="TreeGrafter"/>
</dbReference>
<dbReference type="PROSITE" id="PS51192">
    <property type="entry name" value="HELICASE_ATP_BIND_1"/>
    <property type="match status" value="1"/>
</dbReference>
<keyword evidence="8" id="KW-0067">ATP-binding</keyword>
<evidence type="ECO:0000256" key="7">
    <source>
        <dbReference type="ARBA" id="ARBA00022833"/>
    </source>
</evidence>
<dbReference type="InterPro" id="IPR001841">
    <property type="entry name" value="Znf_RING"/>
</dbReference>
<dbReference type="InterPro" id="IPR014001">
    <property type="entry name" value="Helicase_ATP-bd"/>
</dbReference>
<evidence type="ECO:0000256" key="5">
    <source>
        <dbReference type="ARBA" id="ARBA00022801"/>
    </source>
</evidence>
<evidence type="ECO:0000256" key="8">
    <source>
        <dbReference type="ARBA" id="ARBA00022840"/>
    </source>
</evidence>
<feature type="domain" description="Helicase ATP-binding" evidence="12">
    <location>
        <begin position="440"/>
        <end position="652"/>
    </location>
</feature>
<keyword evidence="4 9" id="KW-0863">Zinc-finger</keyword>
<dbReference type="SMART" id="SM00184">
    <property type="entry name" value="RING"/>
    <property type="match status" value="1"/>
</dbReference>
<feature type="compositionally biased region" description="Low complexity" evidence="10">
    <location>
        <begin position="799"/>
        <end position="814"/>
    </location>
</feature>
<gene>
    <name evidence="14" type="ORF">H4R34_001712</name>
</gene>
<dbReference type="CDD" id="cd16620">
    <property type="entry name" value="vRING-HC-C4C4_RBBP6"/>
    <property type="match status" value="1"/>
</dbReference>
<dbReference type="InterPro" id="IPR027417">
    <property type="entry name" value="P-loop_NTPase"/>
</dbReference>
<feature type="region of interest" description="Disordered" evidence="10">
    <location>
        <begin position="795"/>
        <end position="829"/>
    </location>
</feature>
<evidence type="ECO:0000259" key="13">
    <source>
        <dbReference type="PROSITE" id="PS51194"/>
    </source>
</evidence>
<dbReference type="GO" id="GO:0008094">
    <property type="term" value="F:ATP-dependent activity, acting on DNA"/>
    <property type="evidence" value="ECO:0007669"/>
    <property type="project" value="TreeGrafter"/>
</dbReference>
<feature type="region of interest" description="Disordered" evidence="10">
    <location>
        <begin position="883"/>
        <end position="902"/>
    </location>
</feature>
<dbReference type="InterPro" id="IPR038718">
    <property type="entry name" value="SNF2-like_sf"/>
</dbReference>
<dbReference type="CDD" id="cd18008">
    <property type="entry name" value="DEXDc_SHPRH-like"/>
    <property type="match status" value="1"/>
</dbReference>
<dbReference type="Pfam" id="PF00271">
    <property type="entry name" value="Helicase_C"/>
    <property type="match status" value="1"/>
</dbReference>
<dbReference type="OrthoDB" id="448448at2759"/>
<protein>
    <recommendedName>
        <fullName evidence="16">SNF2 family N-terminal domain-containing protein</fullName>
    </recommendedName>
</protein>
<proteinExistence type="inferred from homology"/>
<dbReference type="CDD" id="cd18793">
    <property type="entry name" value="SF2_C_SNF"/>
    <property type="match status" value="1"/>
</dbReference>
<dbReference type="Proteomes" id="UP001151582">
    <property type="component" value="Unassembled WGS sequence"/>
</dbReference>
<dbReference type="InterPro" id="IPR000330">
    <property type="entry name" value="SNF2_N"/>
</dbReference>
<evidence type="ECO:0000256" key="2">
    <source>
        <dbReference type="ARBA" id="ARBA00022723"/>
    </source>
</evidence>
<keyword evidence="6" id="KW-0347">Helicase</keyword>
<organism evidence="14 15">
    <name type="scientific">Dimargaris verticillata</name>
    <dbReference type="NCBI Taxonomy" id="2761393"/>
    <lineage>
        <taxon>Eukaryota</taxon>
        <taxon>Fungi</taxon>
        <taxon>Fungi incertae sedis</taxon>
        <taxon>Zoopagomycota</taxon>
        <taxon>Kickxellomycotina</taxon>
        <taxon>Dimargaritomycetes</taxon>
        <taxon>Dimargaritales</taxon>
        <taxon>Dimargaritaceae</taxon>
        <taxon>Dimargaris</taxon>
    </lineage>
</organism>
<dbReference type="PROSITE" id="PS50089">
    <property type="entry name" value="ZF_RING_2"/>
    <property type="match status" value="1"/>
</dbReference>
<feature type="compositionally biased region" description="Polar residues" evidence="10">
    <location>
        <begin position="1011"/>
        <end position="1027"/>
    </location>
</feature>
<dbReference type="GO" id="GO:0005524">
    <property type="term" value="F:ATP binding"/>
    <property type="evidence" value="ECO:0007669"/>
    <property type="project" value="UniProtKB-KW"/>
</dbReference>
<dbReference type="GO" id="GO:0016787">
    <property type="term" value="F:hydrolase activity"/>
    <property type="evidence" value="ECO:0007669"/>
    <property type="project" value="UniProtKB-KW"/>
</dbReference>
<dbReference type="PANTHER" id="PTHR45626:SF16">
    <property type="entry name" value="ATP-DEPENDENT HELICASE ULS1"/>
    <property type="match status" value="1"/>
</dbReference>
<feature type="compositionally biased region" description="Low complexity" evidence="10">
    <location>
        <begin position="886"/>
        <end position="898"/>
    </location>
</feature>
<accession>A0A9W8BA80</accession>
<reference evidence="14" key="1">
    <citation type="submission" date="2022-07" db="EMBL/GenBank/DDBJ databases">
        <title>Phylogenomic reconstructions and comparative analyses of Kickxellomycotina fungi.</title>
        <authorList>
            <person name="Reynolds N.K."/>
            <person name="Stajich J.E."/>
            <person name="Barry K."/>
            <person name="Grigoriev I.V."/>
            <person name="Crous P."/>
            <person name="Smith M.E."/>
        </authorList>
    </citation>
    <scope>NUCLEOTIDE SEQUENCE</scope>
    <source>
        <strain evidence="14">RSA 567</strain>
    </source>
</reference>
<evidence type="ECO:0000256" key="4">
    <source>
        <dbReference type="ARBA" id="ARBA00022771"/>
    </source>
</evidence>
<dbReference type="PROSITE" id="PS51194">
    <property type="entry name" value="HELICASE_CTER"/>
    <property type="match status" value="1"/>
</dbReference>
<feature type="domain" description="RING-type" evidence="11">
    <location>
        <begin position="936"/>
        <end position="980"/>
    </location>
</feature>
<keyword evidence="7" id="KW-0862">Zinc</keyword>
<dbReference type="InterPro" id="IPR001650">
    <property type="entry name" value="Helicase_C-like"/>
</dbReference>
<dbReference type="GO" id="GO:0005634">
    <property type="term" value="C:nucleus"/>
    <property type="evidence" value="ECO:0007669"/>
    <property type="project" value="TreeGrafter"/>
</dbReference>